<reference evidence="1 2" key="1">
    <citation type="journal article" date="2013" name="Genome Announc.">
        <title>Draft Genome Sequence of Methylophaga lonarensis MPLT, a Haloalkaliphilic (Non-Methane-Utilizing) Methylotroph.</title>
        <authorList>
            <person name="Shetty S.A."/>
            <person name="Marathe N.P."/>
            <person name="Munot H."/>
            <person name="Antony C.P."/>
            <person name="Dhotre D.P."/>
            <person name="Murrell J.C."/>
            <person name="Shouche Y.S."/>
        </authorList>
    </citation>
    <scope>NUCLEOTIDE SEQUENCE [LARGE SCALE GENOMIC DNA]</scope>
    <source>
        <strain evidence="1 2">MPL</strain>
    </source>
</reference>
<evidence type="ECO:0000313" key="2">
    <source>
        <dbReference type="Proteomes" id="UP000012019"/>
    </source>
</evidence>
<proteinExistence type="predicted"/>
<dbReference type="Proteomes" id="UP000012019">
    <property type="component" value="Unassembled WGS sequence"/>
</dbReference>
<gene>
    <name evidence="1" type="ORF">MPL1_00477</name>
</gene>
<dbReference type="RefSeq" id="WP_009725163.1">
    <property type="nucleotide sequence ID" value="NZ_APHR01000002.1"/>
</dbReference>
<comment type="caution">
    <text evidence="1">The sequence shown here is derived from an EMBL/GenBank/DDBJ whole genome shotgun (WGS) entry which is preliminary data.</text>
</comment>
<protein>
    <submittedName>
        <fullName evidence="1">Uncharacterized protein</fullName>
    </submittedName>
</protein>
<dbReference type="EMBL" id="APHR01000002">
    <property type="protein sequence ID" value="EMR14310.1"/>
    <property type="molecule type" value="Genomic_DNA"/>
</dbReference>
<organism evidence="1 2">
    <name type="scientific">Methylophaga lonarensis MPL</name>
    <dbReference type="NCBI Taxonomy" id="1286106"/>
    <lineage>
        <taxon>Bacteria</taxon>
        <taxon>Pseudomonadati</taxon>
        <taxon>Pseudomonadota</taxon>
        <taxon>Gammaproteobacteria</taxon>
        <taxon>Thiotrichales</taxon>
        <taxon>Piscirickettsiaceae</taxon>
        <taxon>Methylophaga</taxon>
    </lineage>
</organism>
<dbReference type="STRING" id="1286106.MPL1_00477"/>
<evidence type="ECO:0000313" key="1">
    <source>
        <dbReference type="EMBL" id="EMR14310.1"/>
    </source>
</evidence>
<dbReference type="Gene3D" id="3.40.50.2300">
    <property type="match status" value="1"/>
</dbReference>
<dbReference type="OrthoDB" id="561214at2"/>
<dbReference type="AlphaFoldDB" id="M7PKC7"/>
<dbReference type="eggNOG" id="COG2197">
    <property type="taxonomic scope" value="Bacteria"/>
</dbReference>
<name>M7PKC7_9GAMM</name>
<dbReference type="PATRIC" id="fig|1286106.3.peg.94"/>
<keyword evidence="2" id="KW-1185">Reference proteome</keyword>
<sequence>MIRVAVLGQKTFVRSRFAFASDMLARVLDFATLEELVDDIAMFSADILIVDESDDSFDANVISLLLSRHCPQTKTLILSSSQPTFSALENSGYSARALIAPEQHQLLTKAIRVVHAGEAWIPRRLVAEVLDRFVASVSASANFRPKLL</sequence>
<accession>M7PKC7</accession>